<protein>
    <submittedName>
        <fullName evidence="3">Type I-B CRISPR-associated protein Cas7/Cst2/DevR</fullName>
    </submittedName>
</protein>
<dbReference type="EMBL" id="JAXUHJ010000003">
    <property type="protein sequence ID" value="MEJ8542244.1"/>
    <property type="molecule type" value="Genomic_DNA"/>
</dbReference>
<evidence type="ECO:0000256" key="1">
    <source>
        <dbReference type="ARBA" id="ARBA00023118"/>
    </source>
</evidence>
<accession>A0ABU8TT58</accession>
<comment type="function">
    <text evidence="2">CRISPR (clustered regularly interspaced short palindromic repeat) is an adaptive immune system that provides protection against mobile genetic elements (viruses, transposable elements and conjugative plasmids). CRISPR clusters contain spacers, sequences complementary to antecedent mobile elements, and target invading nucleic acids. CRISPR clusters are transcribed and processed into CRISPR RNA (crRNA).</text>
</comment>
<name>A0ABU8TT58_METWO</name>
<organism evidence="3 4">
    <name type="scientific">Methanothermobacter wolfeii</name>
    <name type="common">Methanobacterium wolfei</name>
    <dbReference type="NCBI Taxonomy" id="145261"/>
    <lineage>
        <taxon>Archaea</taxon>
        <taxon>Methanobacteriati</taxon>
        <taxon>Methanobacteriota</taxon>
        <taxon>Methanomada group</taxon>
        <taxon>Methanobacteria</taxon>
        <taxon>Methanobacteriales</taxon>
        <taxon>Methanobacteriaceae</taxon>
        <taxon>Methanothermobacter</taxon>
    </lineage>
</organism>
<comment type="caution">
    <text evidence="3">The sequence shown here is derived from an EMBL/GenBank/DDBJ whole genome shotgun (WGS) entry which is preliminary data.</text>
</comment>
<dbReference type="RefSeq" id="WP_340222297.1">
    <property type="nucleotide sequence ID" value="NZ_JAXUHJ010000003.1"/>
</dbReference>
<proteinExistence type="predicted"/>
<keyword evidence="1" id="KW-0051">Antiviral defense</keyword>
<dbReference type="NCBIfam" id="TIGR02585">
    <property type="entry name" value="cas_Cst2_DevR"/>
    <property type="match status" value="1"/>
</dbReference>
<reference evidence="3 4" key="1">
    <citation type="submission" date="2023-12" db="EMBL/GenBank/DDBJ databases">
        <title>Phenotypic and Genomic Characterization of Methanothermobacter wolfeii Strain BSEL, a CO2-Capturing Archaeon with Minimal Nutrient Requirements.</title>
        <authorList>
            <person name="Ale Enriquez F."/>
            <person name="Ahring B.K."/>
        </authorList>
    </citation>
    <scope>NUCLEOTIDE SEQUENCE [LARGE SCALE GENOMIC DNA]</scope>
    <source>
        <strain evidence="3 4">BSEL-1</strain>
    </source>
</reference>
<sequence length="312" mass="35264">MPKTKEEIKMSRKFVNVGYITRVNIDNLNSSENPGNMVVLKKVQDSKGNYFPYVSGQALRYYLKETMNQLGMKITKLDKNGEYVIEAKSKGDERYREILDNHPDLDLFGFMEAAKGSGKMALRRWSPVKVSPLISIFPWKGESDLLTRKKEGQEGGDLVKVEINTFNFMKGNIVMDIDAIGSTVDELNYDIEAVIGPEEKKSRIGYIVDAIKNIEGGAKKARLLDDLTPKLVVVTLQKAGTPIFLNALDVDESGNVKIEYIKEIIDEFSEIIEDYCIGIRSGIFSNEEEIKSEFNENVTSVNRALDRVKEWV</sequence>
<keyword evidence="4" id="KW-1185">Reference proteome</keyword>
<evidence type="ECO:0000313" key="4">
    <source>
        <dbReference type="Proteomes" id="UP001369247"/>
    </source>
</evidence>
<dbReference type="Proteomes" id="UP001369247">
    <property type="component" value="Unassembled WGS sequence"/>
</dbReference>
<evidence type="ECO:0000313" key="3">
    <source>
        <dbReference type="EMBL" id="MEJ8542244.1"/>
    </source>
</evidence>
<dbReference type="NCBIfam" id="TIGR01875">
    <property type="entry name" value="cas_MJ0381"/>
    <property type="match status" value="1"/>
</dbReference>
<gene>
    <name evidence="3" type="primary">cas7i</name>
    <name evidence="3" type="ORF">U2150_01870</name>
</gene>
<evidence type="ECO:0000256" key="2">
    <source>
        <dbReference type="ARBA" id="ARBA00025626"/>
    </source>
</evidence>
<dbReference type="InterPro" id="IPR010154">
    <property type="entry name" value="CRISPR-assoc_Cas7/Cst2/DevR"/>
</dbReference>
<dbReference type="Pfam" id="PF01905">
    <property type="entry name" value="DevR"/>
    <property type="match status" value="1"/>
</dbReference>
<dbReference type="InterPro" id="IPR013414">
    <property type="entry name" value="Cas7/Cst2/DevR_sub_I-B/Tneap"/>
</dbReference>